<sequence>METMPVETETPPPTPTSNHISLGLFSTVLTFSPTNRSATPPGVTRATTYLPVASFTVVMKALAAFLTCLLLVVSSVPVGAVSAGPGASDAPTASDFDASTPLTQSDGSTLQVSAPPLQVAGPNAQIELNATGLVAQTRNPATVTLSNPTTTPMRNVTVTVGIQGGDAVVARQTVPVLAAGASQELSFALRPNEAGERRVTVRAFYTVNGDEATTRYRESVRVSPLEDDVAVRVESAQSGEAQQDAGGQLGALLGGGGGQGALQQSGDGEAQPGQIDVVVTNFGNAPIRNVVVVPVSNGTELPRQSIAGPLAPGESARTTVDLSFVGRQDSVTFEARYRVGGRDSTARTEFPFDPASGSISLTNVNLSMGRDGVLRITGNAGNPGEGSVRGVTVSVGDAEHVTPTYPVRDYFVGTIDGNEFAPFDLTAEVDRENVTVVPVDVTYVTNGVRYTETVELPYDRSLSPPERERGILAPLSTGASTLVALLGVSLVAVAALVVVRRRR</sequence>
<evidence type="ECO:0000256" key="1">
    <source>
        <dbReference type="SAM" id="MobiDB-lite"/>
    </source>
</evidence>
<evidence type="ECO:0008006" key="5">
    <source>
        <dbReference type="Google" id="ProtNLM"/>
    </source>
</evidence>
<dbReference type="Gene3D" id="2.60.40.10">
    <property type="entry name" value="Immunoglobulins"/>
    <property type="match status" value="2"/>
</dbReference>
<dbReference type="Proteomes" id="UP000054387">
    <property type="component" value="Unassembled WGS sequence"/>
</dbReference>
<feature type="compositionally biased region" description="Gly residues" evidence="1">
    <location>
        <begin position="247"/>
        <end position="260"/>
    </location>
</feature>
<feature type="region of interest" description="Disordered" evidence="1">
    <location>
        <begin position="237"/>
        <end position="270"/>
    </location>
</feature>
<evidence type="ECO:0000313" key="3">
    <source>
        <dbReference type="EMBL" id="KTG10835.1"/>
    </source>
</evidence>
<dbReference type="STRING" id="1514971.AUR64_06500"/>
<evidence type="ECO:0000256" key="2">
    <source>
        <dbReference type="SAM" id="Phobius"/>
    </source>
</evidence>
<feature type="transmembrane region" description="Helical" evidence="2">
    <location>
        <begin position="471"/>
        <end position="499"/>
    </location>
</feature>
<proteinExistence type="predicted"/>
<feature type="compositionally biased region" description="Low complexity" evidence="1">
    <location>
        <begin position="82"/>
        <end position="91"/>
    </location>
</feature>
<organism evidence="3 4">
    <name type="scientific">Haloprofundus marisrubri</name>
    <dbReference type="NCBI Taxonomy" id="1514971"/>
    <lineage>
        <taxon>Archaea</taxon>
        <taxon>Methanobacteriati</taxon>
        <taxon>Methanobacteriota</taxon>
        <taxon>Stenosarchaea group</taxon>
        <taxon>Halobacteria</taxon>
        <taxon>Halobacteriales</taxon>
        <taxon>Haloferacaceae</taxon>
        <taxon>Haloprofundus</taxon>
    </lineage>
</organism>
<keyword evidence="4" id="KW-1185">Reference proteome</keyword>
<feature type="compositionally biased region" description="Polar residues" evidence="1">
    <location>
        <begin position="100"/>
        <end position="110"/>
    </location>
</feature>
<dbReference type="PANTHER" id="PTHR35902">
    <property type="entry name" value="S-LAYER DOMAIN-LIKE PROTEIN-RELATED"/>
    <property type="match status" value="1"/>
</dbReference>
<keyword evidence="2" id="KW-0812">Transmembrane</keyword>
<keyword evidence="2" id="KW-1133">Transmembrane helix</keyword>
<reference evidence="3 4" key="1">
    <citation type="submission" date="2015-12" db="EMBL/GenBank/DDBJ databases">
        <title>Haloprofundus marisrubri gen. nov., sp. nov., an extremely halophilic archaeon isolated from the Discovery deep brine-seawater interface in the Red Sea.</title>
        <authorList>
            <person name="Zhang G."/>
            <person name="Stingl U."/>
            <person name="Rashid M."/>
        </authorList>
    </citation>
    <scope>NUCLEOTIDE SEQUENCE [LARGE SCALE GENOMIC DNA]</scope>
    <source>
        <strain evidence="3 4">SB9</strain>
    </source>
</reference>
<dbReference type="EMBL" id="LOPU01000016">
    <property type="protein sequence ID" value="KTG10835.1"/>
    <property type="molecule type" value="Genomic_DNA"/>
</dbReference>
<keyword evidence="2" id="KW-0472">Membrane</keyword>
<name>A0A0W1RBC1_9EURY</name>
<comment type="caution">
    <text evidence="3">The sequence shown here is derived from an EMBL/GenBank/DDBJ whole genome shotgun (WGS) entry which is preliminary data.</text>
</comment>
<evidence type="ECO:0000313" key="4">
    <source>
        <dbReference type="Proteomes" id="UP000054387"/>
    </source>
</evidence>
<protein>
    <recommendedName>
        <fullName evidence="5">CARDB domain-containing protein</fullName>
    </recommendedName>
</protein>
<dbReference type="InterPro" id="IPR013783">
    <property type="entry name" value="Ig-like_fold"/>
</dbReference>
<dbReference type="AlphaFoldDB" id="A0A0W1RBC1"/>
<feature type="region of interest" description="Disordered" evidence="1">
    <location>
        <begin position="82"/>
        <end position="110"/>
    </location>
</feature>
<gene>
    <name evidence="3" type="ORF">AUR64_06500</name>
</gene>
<dbReference type="PANTHER" id="PTHR35902:SF6">
    <property type="entry name" value="CONSERVED WITHIN P. AEROPHILUM"/>
    <property type="match status" value="1"/>
</dbReference>
<accession>A0A0W1RBC1</accession>